<sequence length="391" mass="45899">MDPLEYFSYAPHIFDLILNHLSVDDILSVSLVNSAYYKVTTNSLTFRRRIKLKVTKDLLVCKSQIVEKSDRNYHNLELNLNHRFYQNIFCVLTKFNGLKSLDLKNCLLTTEEFNRIFKILTNLDELKLDDLTFEDVNPDEIKNIENLTKLRHLQMKAIPEILMHPLLIKCKNLKRLSIMQLSRKAPVDEVFKQLAEDSQFKLEQFEICDFGYYNFDQKKFGLHSFLEKSFDTLRVLEFDVWIGIASLQLVFKMPHLEKLRLYELAHADKDIDWNEVTLPCNKKIKHLNLQDVNNHKNLSSTIFKAVPKVEFIEVYALSYEDLCEIGKSCLELVELNAYFLDINDSNGAIFKENLFKNLKRCNISASDDLKQQILSRSEHERSNFENLLLVN</sequence>
<name>A0A9J6CQH3_POLVA</name>
<dbReference type="Gene3D" id="3.80.10.10">
    <property type="entry name" value="Ribonuclease Inhibitor"/>
    <property type="match status" value="1"/>
</dbReference>
<dbReference type="OrthoDB" id="61560at2759"/>
<comment type="caution">
    <text evidence="1">The sequence shown here is derived from an EMBL/GenBank/DDBJ whole genome shotgun (WGS) entry which is preliminary data.</text>
</comment>
<organism evidence="1 2">
    <name type="scientific">Polypedilum vanderplanki</name>
    <name type="common">Sleeping chironomid midge</name>
    <dbReference type="NCBI Taxonomy" id="319348"/>
    <lineage>
        <taxon>Eukaryota</taxon>
        <taxon>Metazoa</taxon>
        <taxon>Ecdysozoa</taxon>
        <taxon>Arthropoda</taxon>
        <taxon>Hexapoda</taxon>
        <taxon>Insecta</taxon>
        <taxon>Pterygota</taxon>
        <taxon>Neoptera</taxon>
        <taxon>Endopterygota</taxon>
        <taxon>Diptera</taxon>
        <taxon>Nematocera</taxon>
        <taxon>Chironomoidea</taxon>
        <taxon>Chironomidae</taxon>
        <taxon>Chironominae</taxon>
        <taxon>Polypedilum</taxon>
        <taxon>Polypedilum</taxon>
    </lineage>
</organism>
<reference evidence="1" key="1">
    <citation type="submission" date="2021-03" db="EMBL/GenBank/DDBJ databases">
        <title>Chromosome level genome of the anhydrobiotic midge Polypedilum vanderplanki.</title>
        <authorList>
            <person name="Yoshida Y."/>
            <person name="Kikawada T."/>
            <person name="Gusev O."/>
        </authorList>
    </citation>
    <scope>NUCLEOTIDE SEQUENCE</scope>
    <source>
        <strain evidence="1">NIAS01</strain>
        <tissue evidence="1">Whole body or cell culture</tissue>
    </source>
</reference>
<evidence type="ECO:0000313" key="1">
    <source>
        <dbReference type="EMBL" id="KAG5683851.1"/>
    </source>
</evidence>
<dbReference type="Proteomes" id="UP001107558">
    <property type="component" value="Chromosome 1"/>
</dbReference>
<evidence type="ECO:0008006" key="3">
    <source>
        <dbReference type="Google" id="ProtNLM"/>
    </source>
</evidence>
<dbReference type="InterPro" id="IPR032675">
    <property type="entry name" value="LRR_dom_sf"/>
</dbReference>
<accession>A0A9J6CQH3</accession>
<dbReference type="EMBL" id="JADBJN010000001">
    <property type="protein sequence ID" value="KAG5683851.1"/>
    <property type="molecule type" value="Genomic_DNA"/>
</dbReference>
<dbReference type="AlphaFoldDB" id="A0A9J6CQH3"/>
<gene>
    <name evidence="1" type="ORF">PVAND_013114</name>
</gene>
<dbReference type="SUPFAM" id="SSF52047">
    <property type="entry name" value="RNI-like"/>
    <property type="match status" value="1"/>
</dbReference>
<evidence type="ECO:0000313" key="2">
    <source>
        <dbReference type="Proteomes" id="UP001107558"/>
    </source>
</evidence>
<protein>
    <recommendedName>
        <fullName evidence="3">F-box domain-containing protein</fullName>
    </recommendedName>
</protein>
<keyword evidence="2" id="KW-1185">Reference proteome</keyword>
<proteinExistence type="predicted"/>